<feature type="region of interest" description="Disordered" evidence="1">
    <location>
        <begin position="76"/>
        <end position="126"/>
    </location>
</feature>
<feature type="compositionally biased region" description="Low complexity" evidence="1">
    <location>
        <begin position="10"/>
        <end position="19"/>
    </location>
</feature>
<dbReference type="EMBL" id="JAWWNJ010000121">
    <property type="protein sequence ID" value="KAK6988609.1"/>
    <property type="molecule type" value="Genomic_DNA"/>
</dbReference>
<sequence length="239" mass="26427">MADRRKKVPATARSTRASAGTIKIPAATAPSLTDTDTDTKVSTSAVEEPEKNGHDTTSMVTDDAGEDFVMVTNTTDDDFVPTKRSRKTVPARSPLPSRVKRNNNPAGPPEAGGRSPDMEMTGRRQRRRWISESGRRCRTLSPRRHQRSSPNGLFTRVTFPRPSITSHQLFLPLAAWTAPRVLGPALAYNSQSGFVFVCLNTFSLLGPYRAVNRSYYLPINAESPLPSHQCLLFWKPGFN</sequence>
<accession>A0AAV9ZQ34</accession>
<gene>
    <name evidence="2" type="ORF">R3P38DRAFT_3291001</name>
</gene>
<evidence type="ECO:0000256" key="1">
    <source>
        <dbReference type="SAM" id="MobiDB-lite"/>
    </source>
</evidence>
<reference evidence="2 3" key="1">
    <citation type="journal article" date="2024" name="J Genomics">
        <title>Draft genome sequencing and assembly of Favolaschia claudopus CIRM-BRFM 2984 isolated from oak limbs.</title>
        <authorList>
            <person name="Navarro D."/>
            <person name="Drula E."/>
            <person name="Chaduli D."/>
            <person name="Cazenave R."/>
            <person name="Ahrendt S."/>
            <person name="Wang J."/>
            <person name="Lipzen A."/>
            <person name="Daum C."/>
            <person name="Barry K."/>
            <person name="Grigoriev I.V."/>
            <person name="Favel A."/>
            <person name="Rosso M.N."/>
            <person name="Martin F."/>
        </authorList>
    </citation>
    <scope>NUCLEOTIDE SEQUENCE [LARGE SCALE GENOMIC DNA]</scope>
    <source>
        <strain evidence="2 3">CIRM-BRFM 2984</strain>
    </source>
</reference>
<keyword evidence="3" id="KW-1185">Reference proteome</keyword>
<evidence type="ECO:0000313" key="2">
    <source>
        <dbReference type="EMBL" id="KAK6988609.1"/>
    </source>
</evidence>
<organism evidence="2 3">
    <name type="scientific">Favolaschia claudopus</name>
    <dbReference type="NCBI Taxonomy" id="2862362"/>
    <lineage>
        <taxon>Eukaryota</taxon>
        <taxon>Fungi</taxon>
        <taxon>Dikarya</taxon>
        <taxon>Basidiomycota</taxon>
        <taxon>Agaricomycotina</taxon>
        <taxon>Agaricomycetes</taxon>
        <taxon>Agaricomycetidae</taxon>
        <taxon>Agaricales</taxon>
        <taxon>Marasmiineae</taxon>
        <taxon>Mycenaceae</taxon>
        <taxon>Favolaschia</taxon>
    </lineage>
</organism>
<protein>
    <submittedName>
        <fullName evidence="2">Uncharacterized protein</fullName>
    </submittedName>
</protein>
<name>A0AAV9ZQ34_9AGAR</name>
<dbReference type="AlphaFoldDB" id="A0AAV9ZQ34"/>
<comment type="caution">
    <text evidence="2">The sequence shown here is derived from an EMBL/GenBank/DDBJ whole genome shotgun (WGS) entry which is preliminary data.</text>
</comment>
<evidence type="ECO:0000313" key="3">
    <source>
        <dbReference type="Proteomes" id="UP001362999"/>
    </source>
</evidence>
<dbReference type="Proteomes" id="UP001362999">
    <property type="component" value="Unassembled WGS sequence"/>
</dbReference>
<feature type="region of interest" description="Disordered" evidence="1">
    <location>
        <begin position="1"/>
        <end position="63"/>
    </location>
</feature>
<proteinExistence type="predicted"/>